<proteinExistence type="predicted"/>
<sequence length="58" mass="6659">MVRIEIQTHSKAFQAGAPEVVRILRDLVDRLEDCPEEPEVYLNDLNGLLVGFYRNEGE</sequence>
<organism evidence="1">
    <name type="scientific">marine sediment metagenome</name>
    <dbReference type="NCBI Taxonomy" id="412755"/>
    <lineage>
        <taxon>unclassified sequences</taxon>
        <taxon>metagenomes</taxon>
        <taxon>ecological metagenomes</taxon>
    </lineage>
</organism>
<gene>
    <name evidence="1" type="ORF">LCGC14_0698640</name>
</gene>
<protein>
    <submittedName>
        <fullName evidence="1">Uncharacterized protein</fullName>
    </submittedName>
</protein>
<dbReference type="AlphaFoldDB" id="A0A0F9QIK0"/>
<name>A0A0F9QIK0_9ZZZZ</name>
<accession>A0A0F9QIK0</accession>
<comment type="caution">
    <text evidence="1">The sequence shown here is derived from an EMBL/GenBank/DDBJ whole genome shotgun (WGS) entry which is preliminary data.</text>
</comment>
<reference evidence="1" key="1">
    <citation type="journal article" date="2015" name="Nature">
        <title>Complex archaea that bridge the gap between prokaryotes and eukaryotes.</title>
        <authorList>
            <person name="Spang A."/>
            <person name="Saw J.H."/>
            <person name="Jorgensen S.L."/>
            <person name="Zaremba-Niedzwiedzka K."/>
            <person name="Martijn J."/>
            <person name="Lind A.E."/>
            <person name="van Eijk R."/>
            <person name="Schleper C."/>
            <person name="Guy L."/>
            <person name="Ettema T.J."/>
        </authorList>
    </citation>
    <scope>NUCLEOTIDE SEQUENCE</scope>
</reference>
<evidence type="ECO:0000313" key="1">
    <source>
        <dbReference type="EMBL" id="KKN43915.1"/>
    </source>
</evidence>
<dbReference type="EMBL" id="LAZR01001482">
    <property type="protein sequence ID" value="KKN43915.1"/>
    <property type="molecule type" value="Genomic_DNA"/>
</dbReference>